<dbReference type="SUPFAM" id="SSF50494">
    <property type="entry name" value="Trypsin-like serine proteases"/>
    <property type="match status" value="1"/>
</dbReference>
<dbReference type="InterPro" id="IPR001940">
    <property type="entry name" value="Peptidase_S1C"/>
</dbReference>
<dbReference type="SUPFAM" id="SSF50156">
    <property type="entry name" value="PDZ domain-like"/>
    <property type="match status" value="2"/>
</dbReference>
<evidence type="ECO:0000256" key="4">
    <source>
        <dbReference type="SAM" id="SignalP"/>
    </source>
</evidence>
<dbReference type="Gene3D" id="2.40.10.10">
    <property type="entry name" value="Trypsin-like serine proteases"/>
    <property type="match status" value="2"/>
</dbReference>
<dbReference type="InterPro" id="IPR001478">
    <property type="entry name" value="PDZ"/>
</dbReference>
<dbReference type="SUPFAM" id="SSF53474">
    <property type="entry name" value="alpha/beta-Hydrolases"/>
    <property type="match status" value="1"/>
</dbReference>
<dbReference type="Pfam" id="PF13365">
    <property type="entry name" value="Trypsin_2"/>
    <property type="match status" value="1"/>
</dbReference>
<dbReference type="InterPro" id="IPR043504">
    <property type="entry name" value="Peptidase_S1_PA_chymotrypsin"/>
</dbReference>
<dbReference type="InterPro" id="IPR029058">
    <property type="entry name" value="AB_hydrolase_fold"/>
</dbReference>
<dbReference type="OrthoDB" id="248175at2"/>
<dbReference type="GO" id="GO:0006508">
    <property type="term" value="P:proteolysis"/>
    <property type="evidence" value="ECO:0007669"/>
    <property type="project" value="UniProtKB-KW"/>
</dbReference>
<evidence type="ECO:0000313" key="7">
    <source>
        <dbReference type="Proteomes" id="UP000317318"/>
    </source>
</evidence>
<dbReference type="KEGG" id="svp:Pan189_25240"/>
<keyword evidence="3 6" id="KW-0378">Hydrolase</keyword>
<dbReference type="PANTHER" id="PTHR43343:SF3">
    <property type="entry name" value="PROTEASE DO-LIKE 8, CHLOROPLASTIC"/>
    <property type="match status" value="1"/>
</dbReference>
<dbReference type="AlphaFoldDB" id="A0A517R2P7"/>
<dbReference type="SMART" id="SM00228">
    <property type="entry name" value="PDZ"/>
    <property type="match status" value="2"/>
</dbReference>
<dbReference type="PROSITE" id="PS50106">
    <property type="entry name" value="PDZ"/>
    <property type="match status" value="1"/>
</dbReference>
<feature type="signal peptide" evidence="4">
    <location>
        <begin position="1"/>
        <end position="26"/>
    </location>
</feature>
<evidence type="ECO:0000256" key="3">
    <source>
        <dbReference type="ARBA" id="ARBA00022801"/>
    </source>
</evidence>
<name>A0A517R2P7_9PLAN</name>
<protein>
    <submittedName>
        <fullName evidence="6">Putative periplasmic serine endoprotease DegP-like</fullName>
        <ecNumber evidence="6">3.4.21.107</ecNumber>
    </submittedName>
</protein>
<dbReference type="GO" id="GO:0004252">
    <property type="term" value="F:serine-type endopeptidase activity"/>
    <property type="evidence" value="ECO:0007669"/>
    <property type="project" value="InterPro"/>
</dbReference>
<evidence type="ECO:0000256" key="1">
    <source>
        <dbReference type="ARBA" id="ARBA00010541"/>
    </source>
</evidence>
<dbReference type="Gene3D" id="2.30.42.10">
    <property type="match status" value="2"/>
</dbReference>
<dbReference type="PANTHER" id="PTHR43343">
    <property type="entry name" value="PEPTIDASE S12"/>
    <property type="match status" value="1"/>
</dbReference>
<dbReference type="EC" id="3.4.21.107" evidence="6"/>
<dbReference type="Gene3D" id="3.40.50.1820">
    <property type="entry name" value="alpha/beta hydrolase"/>
    <property type="match status" value="1"/>
</dbReference>
<dbReference type="InterPro" id="IPR051201">
    <property type="entry name" value="Chloro_Bact_Ser_Proteases"/>
</dbReference>
<keyword evidence="4" id="KW-0732">Signal</keyword>
<organism evidence="6 7">
    <name type="scientific">Stratiformator vulcanicus</name>
    <dbReference type="NCBI Taxonomy" id="2527980"/>
    <lineage>
        <taxon>Bacteria</taxon>
        <taxon>Pseudomonadati</taxon>
        <taxon>Planctomycetota</taxon>
        <taxon>Planctomycetia</taxon>
        <taxon>Planctomycetales</taxon>
        <taxon>Planctomycetaceae</taxon>
        <taxon>Stratiformator</taxon>
    </lineage>
</organism>
<evidence type="ECO:0000256" key="2">
    <source>
        <dbReference type="ARBA" id="ARBA00022670"/>
    </source>
</evidence>
<dbReference type="InterPro" id="IPR009003">
    <property type="entry name" value="Peptidase_S1_PA"/>
</dbReference>
<keyword evidence="2 6" id="KW-0645">Protease</keyword>
<dbReference type="PRINTS" id="PR00834">
    <property type="entry name" value="PROTEASES2C"/>
</dbReference>
<sequence precursor="true">MWDYRRVLILPALAATLIAIAGSSDAEDVVELEEQAFKSAVAAVAPSLVRIRTVGGRDVVGGQVAGSGPTTGIVVSDDGYIVTSTFNFAAEPTSILVELVDGRQLAAKKIADDKSRMLTLLKVDAENLIPAEPAEISEVKVGQWAIGVGRAYRGSRPNLAIGIISAKDRIYGKAVQTDAKVSPVNYGGPLIDISGRVVGILVPLSMQGKGTTAGVEYYDSGIGFAVPFEDFLSTTDRLKAGETLRPGLLGISFKSKNELTGEPLIGMVRVDSPAEQIGLATEDTLISINGKPVQRIADVKQAIGPLYAGDTIEVGFRRGDETLSGSAELVAELKPYASGFLGILPARPDGSENAAAVTDDETTGMRVRYVFKGSPAEEAGLSVGDVITAVKFKNAEASGEESNDAPDWSPVTSSEELLGVIRNLRPGQEIELEYEKGDSPSTVTVALDSVPTEIVGSLPIAAIVPPGEDVEVDTGRLSETWEDGERSYWAYVPESYNPQAAYGLIVWLHPAGDTMEAEVSRKWKPFCDLHGVCLLGPKAADIAGWKGEEIEYVTELTRRFRERYSIDPVRVAVVGRGRGGVMAFQALSKERDLYTGAAIIDSPIAGDVIQNDPNYRTQFLFAFDESIRILPLIKRSAQLLNGLKFPVASIPYTSEDGRLPRTSIEALFRWFDALDRI</sequence>
<gene>
    <name evidence="6" type="primary">mucD_4</name>
    <name evidence="6" type="ORF">Pan189_25240</name>
</gene>
<accession>A0A517R2P7</accession>
<feature type="chain" id="PRO_5022035058" evidence="4">
    <location>
        <begin position="27"/>
        <end position="677"/>
    </location>
</feature>
<proteinExistence type="inferred from homology"/>
<dbReference type="RefSeq" id="WP_145364182.1">
    <property type="nucleotide sequence ID" value="NZ_CP036268.1"/>
</dbReference>
<dbReference type="EMBL" id="CP036268">
    <property type="protein sequence ID" value="QDT38134.1"/>
    <property type="molecule type" value="Genomic_DNA"/>
</dbReference>
<keyword evidence="7" id="KW-1185">Reference proteome</keyword>
<reference evidence="6 7" key="1">
    <citation type="submission" date="2019-02" db="EMBL/GenBank/DDBJ databases">
        <title>Deep-cultivation of Planctomycetes and their phenomic and genomic characterization uncovers novel biology.</title>
        <authorList>
            <person name="Wiegand S."/>
            <person name="Jogler M."/>
            <person name="Boedeker C."/>
            <person name="Pinto D."/>
            <person name="Vollmers J."/>
            <person name="Rivas-Marin E."/>
            <person name="Kohn T."/>
            <person name="Peeters S.H."/>
            <person name="Heuer A."/>
            <person name="Rast P."/>
            <person name="Oberbeckmann S."/>
            <person name="Bunk B."/>
            <person name="Jeske O."/>
            <person name="Meyerdierks A."/>
            <person name="Storesund J.E."/>
            <person name="Kallscheuer N."/>
            <person name="Luecker S."/>
            <person name="Lage O.M."/>
            <person name="Pohl T."/>
            <person name="Merkel B.J."/>
            <person name="Hornburger P."/>
            <person name="Mueller R.-W."/>
            <person name="Bruemmer F."/>
            <person name="Labrenz M."/>
            <person name="Spormann A.M."/>
            <person name="Op den Camp H."/>
            <person name="Overmann J."/>
            <person name="Amann R."/>
            <person name="Jetten M.S.M."/>
            <person name="Mascher T."/>
            <person name="Medema M.H."/>
            <person name="Devos D.P."/>
            <person name="Kaster A.-K."/>
            <person name="Ovreas L."/>
            <person name="Rohde M."/>
            <person name="Galperin M.Y."/>
            <person name="Jogler C."/>
        </authorList>
    </citation>
    <scope>NUCLEOTIDE SEQUENCE [LARGE SCALE GENOMIC DNA]</scope>
    <source>
        <strain evidence="6 7">Pan189</strain>
    </source>
</reference>
<evidence type="ECO:0000259" key="5">
    <source>
        <dbReference type="PROSITE" id="PS50106"/>
    </source>
</evidence>
<evidence type="ECO:0000313" key="6">
    <source>
        <dbReference type="EMBL" id="QDT38134.1"/>
    </source>
</evidence>
<dbReference type="InterPro" id="IPR036034">
    <property type="entry name" value="PDZ_sf"/>
</dbReference>
<dbReference type="Pfam" id="PF13180">
    <property type="entry name" value="PDZ_2"/>
    <property type="match status" value="2"/>
</dbReference>
<dbReference type="Proteomes" id="UP000317318">
    <property type="component" value="Chromosome"/>
</dbReference>
<comment type="similarity">
    <text evidence="1">Belongs to the peptidase S1C family.</text>
</comment>
<feature type="domain" description="PDZ" evidence="5">
    <location>
        <begin position="330"/>
        <end position="390"/>
    </location>
</feature>